<gene>
    <name evidence="3" type="ORF">SKTS_34010</name>
</gene>
<dbReference type="EMBL" id="AP022853">
    <property type="protein sequence ID" value="BCB28515.1"/>
    <property type="molecule type" value="Genomic_DNA"/>
</dbReference>
<dbReference type="InterPro" id="IPR007863">
    <property type="entry name" value="Peptidase_M16_C"/>
</dbReference>
<dbReference type="Pfam" id="PF05193">
    <property type="entry name" value="Peptidase_M16_C"/>
    <property type="match status" value="1"/>
</dbReference>
<proteinExistence type="predicted"/>
<dbReference type="Proteomes" id="UP000502260">
    <property type="component" value="Chromosome"/>
</dbReference>
<dbReference type="PANTHER" id="PTHR11851:SF224">
    <property type="entry name" value="PROCESSING PROTEASE"/>
    <property type="match status" value="1"/>
</dbReference>
<dbReference type="GO" id="GO:0046872">
    <property type="term" value="F:metal ion binding"/>
    <property type="evidence" value="ECO:0007669"/>
    <property type="project" value="InterPro"/>
</dbReference>
<evidence type="ECO:0000259" key="2">
    <source>
        <dbReference type="Pfam" id="PF05193"/>
    </source>
</evidence>
<feature type="domain" description="Peptidase M16 C-terminal" evidence="2">
    <location>
        <begin position="194"/>
        <end position="372"/>
    </location>
</feature>
<dbReference type="InterPro" id="IPR011249">
    <property type="entry name" value="Metalloenz_LuxS/M16"/>
</dbReference>
<dbReference type="InterPro" id="IPR011765">
    <property type="entry name" value="Pept_M16_N"/>
</dbReference>
<dbReference type="InterPro" id="IPR050361">
    <property type="entry name" value="MPP/UQCRC_Complex"/>
</dbReference>
<evidence type="ECO:0000313" key="4">
    <source>
        <dbReference type="Proteomes" id="UP000502260"/>
    </source>
</evidence>
<dbReference type="KEGG" id="slac:SKTS_34010"/>
<dbReference type="Pfam" id="PF00675">
    <property type="entry name" value="Peptidase_M16"/>
    <property type="match status" value="1"/>
</dbReference>
<feature type="domain" description="Peptidase M16 N-terminal" evidence="1">
    <location>
        <begin position="52"/>
        <end position="184"/>
    </location>
</feature>
<evidence type="ECO:0000259" key="1">
    <source>
        <dbReference type="Pfam" id="PF00675"/>
    </source>
</evidence>
<accession>A0A6F8VIC2</accession>
<keyword evidence="4" id="KW-1185">Reference proteome</keyword>
<evidence type="ECO:0000313" key="3">
    <source>
        <dbReference type="EMBL" id="BCB28515.1"/>
    </source>
</evidence>
<dbReference type="Gene3D" id="3.30.830.10">
    <property type="entry name" value="Metalloenzyme, LuxS/M16 peptidase-like"/>
    <property type="match status" value="2"/>
</dbReference>
<protein>
    <submittedName>
        <fullName evidence="3">Peptidase M16</fullName>
    </submittedName>
</protein>
<name>A0A6F8VIC2_9PROT</name>
<dbReference type="RefSeq" id="WP_173068049.1">
    <property type="nucleotide sequence ID" value="NZ_AP022853.1"/>
</dbReference>
<reference evidence="4" key="1">
    <citation type="submission" date="2020-03" db="EMBL/GenBank/DDBJ databases">
        <title>Complete genome sequence of sulfur-oxidizing bacterium skT11.</title>
        <authorList>
            <person name="Kanda M."/>
            <person name="Kojima H."/>
            <person name="Fukui M."/>
        </authorList>
    </citation>
    <scope>NUCLEOTIDE SEQUENCE [LARGE SCALE GENOMIC DNA]</scope>
    <source>
        <strain evidence="4">skT11</strain>
    </source>
</reference>
<sequence length="442" mass="48055">MCTKRSAGIWFWSVLALLFSGIASAGLPIQHWQSANGARVYFVESHGLPLLDVSVDFDAGTRRDTAEKAGLANLTSHMLDLGANGMSEEDISRRLADVGAQLGATIDPDRAGMSLRTLSSTRERTQSLDLMTKILQQPDFPATALEREKARVIAALQEEDTQPGPIGQKAFQAALYGNHPYGLPGAGKVETVSKLQRQDLLDFFHQHYVSESAVIAIVGDVSRTEAAAIADQLSAGLPHANGTLPPLPAVTPLSQAETIRLPHPASQSHILLGVPGMSRSDPDYFPLFVGNYILGGGGFASRLTEEVREKRGLAYSVYSYFIPLAQPGPFQIGLQTKRDQATEALDITRATLRRFVADGPTADELRHAKQNLIGSFPLRLDSNRKILGYLSLIGDYRLPLDYLDQFPKNVDKVTLMDVKSAFQRHVDPKTMVTVIVGGDGKK</sequence>
<dbReference type="SUPFAM" id="SSF63411">
    <property type="entry name" value="LuxS/MPP-like metallohydrolase"/>
    <property type="match status" value="2"/>
</dbReference>
<dbReference type="AlphaFoldDB" id="A0A6F8VIC2"/>
<dbReference type="PANTHER" id="PTHR11851">
    <property type="entry name" value="METALLOPROTEASE"/>
    <property type="match status" value="1"/>
</dbReference>
<organism evidence="3 4">
    <name type="scientific">Sulfurimicrobium lacus</name>
    <dbReference type="NCBI Taxonomy" id="2715678"/>
    <lineage>
        <taxon>Bacteria</taxon>
        <taxon>Pseudomonadati</taxon>
        <taxon>Pseudomonadota</taxon>
        <taxon>Betaproteobacteria</taxon>
        <taxon>Nitrosomonadales</taxon>
        <taxon>Sulfuricellaceae</taxon>
        <taxon>Sulfurimicrobium</taxon>
    </lineage>
</organism>